<organism evidence="1 2">
    <name type="scientific">Enemella evansiae</name>
    <dbReference type="NCBI Taxonomy" id="2016499"/>
    <lineage>
        <taxon>Bacteria</taxon>
        <taxon>Bacillati</taxon>
        <taxon>Actinomycetota</taxon>
        <taxon>Actinomycetes</taxon>
        <taxon>Propionibacteriales</taxon>
        <taxon>Propionibacteriaceae</taxon>
        <taxon>Enemella</taxon>
    </lineage>
</organism>
<gene>
    <name evidence="1" type="ORF">CGZ94_09395</name>
</gene>
<accession>A0A255GFY8</accession>
<dbReference type="Proteomes" id="UP000215896">
    <property type="component" value="Unassembled WGS sequence"/>
</dbReference>
<keyword evidence="2" id="KW-1185">Reference proteome</keyword>
<comment type="caution">
    <text evidence="1">The sequence shown here is derived from an EMBL/GenBank/DDBJ whole genome shotgun (WGS) entry which is preliminary data.</text>
</comment>
<protein>
    <submittedName>
        <fullName evidence="1">Uncharacterized protein</fullName>
    </submittedName>
</protein>
<reference evidence="1 2" key="1">
    <citation type="submission" date="2017-07" db="EMBL/GenBank/DDBJ databases">
        <title>Draft whole genome sequences of clinical Proprionibacteriaceae strains.</title>
        <authorList>
            <person name="Bernier A.-M."/>
            <person name="Bernard K."/>
            <person name="Domingo M.-C."/>
        </authorList>
    </citation>
    <scope>NUCLEOTIDE SEQUENCE [LARGE SCALE GENOMIC DNA]</scope>
    <source>
        <strain evidence="1 2">NML 030167</strain>
    </source>
</reference>
<dbReference type="AlphaFoldDB" id="A0A255GFY8"/>
<evidence type="ECO:0000313" key="1">
    <source>
        <dbReference type="EMBL" id="OYO14760.1"/>
    </source>
</evidence>
<name>A0A255GFY8_9ACTN</name>
<dbReference type="EMBL" id="NMVO01000012">
    <property type="protein sequence ID" value="OYO14760.1"/>
    <property type="molecule type" value="Genomic_DNA"/>
</dbReference>
<evidence type="ECO:0000313" key="2">
    <source>
        <dbReference type="Proteomes" id="UP000215896"/>
    </source>
</evidence>
<sequence length="164" mass="17654">MITDVRHDWVDARPFRMHCRRLLAETGLGVTELAVYAGVPPRVLHRLVGVGGRPLRKLFPVSAHRLMRIELHRLREALATPVRAEPAVLLVRRLTAAAVPHEQLLAALGGDELTLRALGDGAEGTVLLRQELALSALAVAHGAVTVWCDEPEELGAAGAEPLAA</sequence>
<proteinExistence type="predicted"/>